<dbReference type="EMBL" id="CP133617">
    <property type="protein sequence ID" value="WMV32308.1"/>
    <property type="molecule type" value="Genomic_DNA"/>
</dbReference>
<reference evidence="1" key="1">
    <citation type="submission" date="2023-08" db="EMBL/GenBank/DDBJ databases">
        <title>A de novo genome assembly of Solanum verrucosum Schlechtendal, a Mexican diploid species geographically isolated from the other diploid A-genome species in potato relatives.</title>
        <authorList>
            <person name="Hosaka K."/>
        </authorList>
    </citation>
    <scope>NUCLEOTIDE SEQUENCE</scope>
    <source>
        <tissue evidence="1">Young leaves</tissue>
    </source>
</reference>
<accession>A0AAF0R090</accession>
<name>A0AAF0R090_SOLVR</name>
<evidence type="ECO:0000313" key="1">
    <source>
        <dbReference type="EMBL" id="WMV32308.1"/>
    </source>
</evidence>
<evidence type="ECO:0000313" key="2">
    <source>
        <dbReference type="Proteomes" id="UP001234989"/>
    </source>
</evidence>
<organism evidence="1 2">
    <name type="scientific">Solanum verrucosum</name>
    <dbReference type="NCBI Taxonomy" id="315347"/>
    <lineage>
        <taxon>Eukaryota</taxon>
        <taxon>Viridiplantae</taxon>
        <taxon>Streptophyta</taxon>
        <taxon>Embryophyta</taxon>
        <taxon>Tracheophyta</taxon>
        <taxon>Spermatophyta</taxon>
        <taxon>Magnoliopsida</taxon>
        <taxon>eudicotyledons</taxon>
        <taxon>Gunneridae</taxon>
        <taxon>Pentapetalae</taxon>
        <taxon>asterids</taxon>
        <taxon>lamiids</taxon>
        <taxon>Solanales</taxon>
        <taxon>Solanaceae</taxon>
        <taxon>Solanoideae</taxon>
        <taxon>Solaneae</taxon>
        <taxon>Solanum</taxon>
    </lineage>
</organism>
<protein>
    <submittedName>
        <fullName evidence="1">Uncharacterized protein</fullName>
    </submittedName>
</protein>
<proteinExistence type="predicted"/>
<keyword evidence="2" id="KW-1185">Reference proteome</keyword>
<dbReference type="Proteomes" id="UP001234989">
    <property type="component" value="Chromosome 6"/>
</dbReference>
<sequence length="176" mass="20162">MESTELQILHSGEIEVDPTLLNYTVIAITENKNGYESGDNDMELQQILFYAAQFHLGKNLESSPNHGVAIKPVEIEYSVIPNSLNLKKNIDSIMPVDFLMRVRYVIRLTKVLASAIVIDRPFMDCMVTLVDDLREYPIRGNSRGFHRWKNPWMNKLSCLGYKALTKLGRLEEFDLA</sequence>
<gene>
    <name evidence="1" type="ORF">MTR67_025693</name>
</gene>
<dbReference type="AlphaFoldDB" id="A0AAF0R090"/>